<evidence type="ECO:0000313" key="3">
    <source>
        <dbReference type="Proteomes" id="UP001614264"/>
    </source>
</evidence>
<dbReference type="Proteomes" id="UP001614264">
    <property type="component" value="Unassembled WGS sequence"/>
</dbReference>
<organism evidence="2 3">
    <name type="scientific">Streptomyces salinarius</name>
    <dbReference type="NCBI Taxonomy" id="2762598"/>
    <lineage>
        <taxon>Bacteria</taxon>
        <taxon>Bacillati</taxon>
        <taxon>Actinomycetota</taxon>
        <taxon>Actinomycetes</taxon>
        <taxon>Kitasatosporales</taxon>
        <taxon>Streptomycetaceae</taxon>
        <taxon>Streptomyces</taxon>
    </lineage>
</organism>
<name>A0ABW8BII6_9ACTN</name>
<keyword evidence="3" id="KW-1185">Reference proteome</keyword>
<reference evidence="2 3" key="1">
    <citation type="submission" date="2024-07" db="EMBL/GenBank/DDBJ databases">
        <title>Whole genome sequencing of Prodigiosin pigment-producing Streptomyces salinarius isolated from rhizosphere soil of Arachis hypogaea.</title>
        <authorList>
            <person name="Vidhya A."/>
            <person name="Ramya S."/>
        </authorList>
    </citation>
    <scope>NUCLEOTIDE SEQUENCE [LARGE SCALE GENOMIC DNA]</scope>
    <source>
        <strain evidence="2 3">VRMG2420</strain>
    </source>
</reference>
<evidence type="ECO:0000256" key="1">
    <source>
        <dbReference type="SAM" id="MobiDB-lite"/>
    </source>
</evidence>
<sequence length="43" mass="4264">MTPPLLTSNRRVEAALRAAAPAGGGPDRPAAKDPAEGSAPDPL</sequence>
<evidence type="ECO:0000313" key="2">
    <source>
        <dbReference type="EMBL" id="MFI7874824.1"/>
    </source>
</evidence>
<comment type="caution">
    <text evidence="2">The sequence shown here is derived from an EMBL/GenBank/DDBJ whole genome shotgun (WGS) entry which is preliminary data.</text>
</comment>
<dbReference type="EMBL" id="JBITPR010000053">
    <property type="protein sequence ID" value="MFI7874824.1"/>
    <property type="molecule type" value="Genomic_DNA"/>
</dbReference>
<gene>
    <name evidence="2" type="ORF">AB4829_30060</name>
</gene>
<protein>
    <submittedName>
        <fullName evidence="2">Uncharacterized protein</fullName>
    </submittedName>
</protein>
<dbReference type="RefSeq" id="WP_258009258.1">
    <property type="nucleotide sequence ID" value="NZ_JBITPR010000053.1"/>
</dbReference>
<proteinExistence type="predicted"/>
<feature type="region of interest" description="Disordered" evidence="1">
    <location>
        <begin position="18"/>
        <end position="43"/>
    </location>
</feature>
<accession>A0ABW8BII6</accession>